<organism evidence="4 5">
    <name type="scientific">Liparis tanakae</name>
    <name type="common">Tanaka's snailfish</name>
    <dbReference type="NCBI Taxonomy" id="230148"/>
    <lineage>
        <taxon>Eukaryota</taxon>
        <taxon>Metazoa</taxon>
        <taxon>Chordata</taxon>
        <taxon>Craniata</taxon>
        <taxon>Vertebrata</taxon>
        <taxon>Euteleostomi</taxon>
        <taxon>Actinopterygii</taxon>
        <taxon>Neopterygii</taxon>
        <taxon>Teleostei</taxon>
        <taxon>Neoteleostei</taxon>
        <taxon>Acanthomorphata</taxon>
        <taxon>Eupercaria</taxon>
        <taxon>Perciformes</taxon>
        <taxon>Cottioidei</taxon>
        <taxon>Cottales</taxon>
        <taxon>Liparidae</taxon>
        <taxon>Liparis</taxon>
    </lineage>
</organism>
<evidence type="ECO:0000256" key="1">
    <source>
        <dbReference type="ARBA" id="ARBA00004496"/>
    </source>
</evidence>
<sequence>MSPSLYWSSCFLPVLQAVDRSSEDSGSRRNSSSDVFSDAVREGLLHFKQLNTDKSKVGAGSGNRKWEPGSGNQEVGTREWEPGNGNQELGTREWEPGSGN</sequence>
<comment type="subcellular location">
    <subcellularLocation>
        <location evidence="1">Cytoplasm</location>
    </subcellularLocation>
</comment>
<dbReference type="Proteomes" id="UP000314294">
    <property type="component" value="Unassembled WGS sequence"/>
</dbReference>
<feature type="compositionally biased region" description="Basic and acidic residues" evidence="3">
    <location>
        <begin position="90"/>
        <end position="100"/>
    </location>
</feature>
<dbReference type="AlphaFoldDB" id="A0A4Z2E2D3"/>
<evidence type="ECO:0000313" key="4">
    <source>
        <dbReference type="EMBL" id="TNN22532.1"/>
    </source>
</evidence>
<evidence type="ECO:0000313" key="5">
    <source>
        <dbReference type="Proteomes" id="UP000314294"/>
    </source>
</evidence>
<dbReference type="PANTHER" id="PTHR23175">
    <property type="entry name" value="PDZ DOMAIN-CONTAINING PROTEIN"/>
    <property type="match status" value="1"/>
</dbReference>
<reference evidence="4 5" key="1">
    <citation type="submission" date="2019-03" db="EMBL/GenBank/DDBJ databases">
        <title>First draft genome of Liparis tanakae, snailfish: a comprehensive survey of snailfish specific genes.</title>
        <authorList>
            <person name="Kim W."/>
            <person name="Song I."/>
            <person name="Jeong J.-H."/>
            <person name="Kim D."/>
            <person name="Kim S."/>
            <person name="Ryu S."/>
            <person name="Song J.Y."/>
            <person name="Lee S.K."/>
        </authorList>
    </citation>
    <scope>NUCLEOTIDE SEQUENCE [LARGE SCALE GENOMIC DNA]</scope>
    <source>
        <tissue evidence="4">Muscle</tissue>
    </source>
</reference>
<proteinExistence type="predicted"/>
<dbReference type="GO" id="GO:0005737">
    <property type="term" value="C:cytoplasm"/>
    <property type="evidence" value="ECO:0007669"/>
    <property type="project" value="UniProtKB-SubCell"/>
</dbReference>
<feature type="region of interest" description="Disordered" evidence="3">
    <location>
        <begin position="51"/>
        <end position="100"/>
    </location>
</feature>
<gene>
    <name evidence="4" type="primary">ARHGAP21_0</name>
    <name evidence="4" type="ORF">EYF80_067354</name>
</gene>
<evidence type="ECO:0000256" key="2">
    <source>
        <dbReference type="ARBA" id="ARBA00022490"/>
    </source>
</evidence>
<name>A0A4Z2E2D3_9TELE</name>
<evidence type="ECO:0000256" key="3">
    <source>
        <dbReference type="SAM" id="MobiDB-lite"/>
    </source>
</evidence>
<protein>
    <submittedName>
        <fullName evidence="4">Rho GTPase-activating protein 21</fullName>
    </submittedName>
</protein>
<accession>A0A4Z2E2D3</accession>
<comment type="caution">
    <text evidence="4">The sequence shown here is derived from an EMBL/GenBank/DDBJ whole genome shotgun (WGS) entry which is preliminary data.</text>
</comment>
<dbReference type="EMBL" id="SRLO01022027">
    <property type="protein sequence ID" value="TNN22532.1"/>
    <property type="molecule type" value="Genomic_DNA"/>
</dbReference>
<keyword evidence="5" id="KW-1185">Reference proteome</keyword>
<keyword evidence="2" id="KW-0963">Cytoplasm</keyword>
<dbReference type="PANTHER" id="PTHR23175:SF16">
    <property type="entry name" value="RHO GTPASE-ACTIVATING PROTEIN 21"/>
    <property type="match status" value="1"/>
</dbReference>
<dbReference type="OrthoDB" id="9943385at2759"/>